<gene>
    <name evidence="7" type="ORF">BC936DRAFT_142764</name>
</gene>
<protein>
    <recommendedName>
        <fullName evidence="2">beta-mannosidase</fullName>
        <ecNumber evidence="2">3.2.1.25</ecNumber>
    </recommendedName>
</protein>
<accession>A0A433DER2</accession>
<feature type="domain" description="Beta-mannosidase-like galactose-binding" evidence="6">
    <location>
        <begin position="96"/>
        <end position="272"/>
    </location>
</feature>
<name>A0A433DER2_9FUNG</name>
<evidence type="ECO:0000256" key="4">
    <source>
        <dbReference type="ARBA" id="ARBA00023295"/>
    </source>
</evidence>
<evidence type="ECO:0000259" key="5">
    <source>
        <dbReference type="Pfam" id="PF00703"/>
    </source>
</evidence>
<evidence type="ECO:0000259" key="6">
    <source>
        <dbReference type="Pfam" id="PF22666"/>
    </source>
</evidence>
<feature type="non-terminal residue" evidence="7">
    <location>
        <position position="1"/>
    </location>
</feature>
<dbReference type="InterPro" id="IPR013783">
    <property type="entry name" value="Ig-like_fold"/>
</dbReference>
<comment type="caution">
    <text evidence="7">The sequence shown here is derived from an EMBL/GenBank/DDBJ whole genome shotgun (WGS) entry which is preliminary data.</text>
</comment>
<keyword evidence="4" id="KW-0326">Glycosidase</keyword>
<dbReference type="EC" id="3.2.1.25" evidence="2"/>
<dbReference type="EMBL" id="RBNI01002394">
    <property type="protein sequence ID" value="RUP49331.1"/>
    <property type="molecule type" value="Genomic_DNA"/>
</dbReference>
<dbReference type="Gene3D" id="3.20.20.80">
    <property type="entry name" value="Glycosidases"/>
    <property type="match status" value="1"/>
</dbReference>
<dbReference type="Pfam" id="PF22666">
    <property type="entry name" value="Glyco_hydro_2_N2"/>
    <property type="match status" value="1"/>
</dbReference>
<evidence type="ECO:0000256" key="1">
    <source>
        <dbReference type="ARBA" id="ARBA00000829"/>
    </source>
</evidence>
<dbReference type="InterPro" id="IPR036156">
    <property type="entry name" value="Beta-gal/glucu_dom_sf"/>
</dbReference>
<dbReference type="SUPFAM" id="SSF49785">
    <property type="entry name" value="Galactose-binding domain-like"/>
    <property type="match status" value="1"/>
</dbReference>
<evidence type="ECO:0000313" key="7">
    <source>
        <dbReference type="EMBL" id="RUP49331.1"/>
    </source>
</evidence>
<dbReference type="Gene3D" id="2.60.40.10">
    <property type="entry name" value="Immunoglobulins"/>
    <property type="match status" value="1"/>
</dbReference>
<dbReference type="OrthoDB" id="2866996at2759"/>
<keyword evidence="8" id="KW-1185">Reference proteome</keyword>
<feature type="domain" description="Glycoside hydrolase family 2 immunoglobulin-like beta-sandwich" evidence="5">
    <location>
        <begin position="334"/>
        <end position="432"/>
    </location>
</feature>
<dbReference type="InterPro" id="IPR017853">
    <property type="entry name" value="GH"/>
</dbReference>
<evidence type="ECO:0000256" key="3">
    <source>
        <dbReference type="ARBA" id="ARBA00022801"/>
    </source>
</evidence>
<evidence type="ECO:0000313" key="8">
    <source>
        <dbReference type="Proteomes" id="UP000268093"/>
    </source>
</evidence>
<dbReference type="SUPFAM" id="SSF49303">
    <property type="entry name" value="beta-Galactosidase/glucuronidase domain"/>
    <property type="match status" value="1"/>
</dbReference>
<dbReference type="InterPro" id="IPR008979">
    <property type="entry name" value="Galactose-bd-like_sf"/>
</dbReference>
<dbReference type="InterPro" id="IPR006102">
    <property type="entry name" value="Ig-like_GH2"/>
</dbReference>
<sequence>EPFWHIVAGALGTFLAYCSGALGTFLAYCSGALGTFLAYCSGAPGLPVWEHISAKPHPRPIIPPLRSNTMQIRDASALVATKRQPVFNQKCLDGTWQLRNSTGEHLLDAQVPGEVHTALLAAGIIEDPYFGDRWIEYKWIFRDSWTYSREFEVDDKLFGSDKILLVCHGLDTVADVSVNGTLVGRANNQFRRWVYDIKAAVRHGTNTIAVSFRNASDYGTELAAKYPYPVPEAMNIETQQGEPVGFMIGRCFDGRNFVRKESCAFSWDWGKQCRYQFLVRSNRPTNEYIYMRVPKFPSLSGPAFVPQGIWKCVELVGFTASAWVKDVVPIITRESQEWVVKVRVFAQADGDVKGSVAASVAGFKAEIRMDLVEGENVGQVEIRVPYEKVERWWPTGYGTPHLYDLKVAYQQHLSDENVKWVIHKTTKRIGFRTAHLVQEPYPDQAEPGESFYFEVNEMPIFAKGSNVIPADAFESRVNIDAWKHLLQSCVDANYNMIRVWGEYASFVIQPTQDNRLLEKMSVPTDVETSIRSNMLKSGGGIYQSNDFYAICDELGLLVWQEFMFACALHPTNTEFLDNVRGEVRDNIRRLAHHPSIVLWSGNNENEESIVKGWYPEIQSNPYMYTVDYHILYHQVILPIVQEEDPSRSLISSSPSNGAVFKGNPWHERYLGNIEKFGDVHYYNYKDLGTDVSKFLRPRFASGM</sequence>
<dbReference type="Gene3D" id="2.60.120.260">
    <property type="entry name" value="Galactose-binding domain-like"/>
    <property type="match status" value="1"/>
</dbReference>
<keyword evidence="3" id="KW-0378">Hydrolase</keyword>
<reference evidence="7 8" key="1">
    <citation type="journal article" date="2018" name="New Phytol.">
        <title>Phylogenomics of Endogonaceae and evolution of mycorrhizas within Mucoromycota.</title>
        <authorList>
            <person name="Chang Y."/>
            <person name="Desiro A."/>
            <person name="Na H."/>
            <person name="Sandor L."/>
            <person name="Lipzen A."/>
            <person name="Clum A."/>
            <person name="Barry K."/>
            <person name="Grigoriev I.V."/>
            <person name="Martin F.M."/>
            <person name="Stajich J.E."/>
            <person name="Smith M.E."/>
            <person name="Bonito G."/>
            <person name="Spatafora J.W."/>
        </authorList>
    </citation>
    <scope>NUCLEOTIDE SEQUENCE [LARGE SCALE GENOMIC DNA]</scope>
    <source>
        <strain evidence="7 8">GMNB39</strain>
    </source>
</reference>
<evidence type="ECO:0000256" key="2">
    <source>
        <dbReference type="ARBA" id="ARBA00012754"/>
    </source>
</evidence>
<dbReference type="SUPFAM" id="SSF51445">
    <property type="entry name" value="(Trans)glycosidases"/>
    <property type="match status" value="1"/>
</dbReference>
<dbReference type="Proteomes" id="UP000268093">
    <property type="component" value="Unassembled WGS sequence"/>
</dbReference>
<dbReference type="GO" id="GO:0004567">
    <property type="term" value="F:beta-mannosidase activity"/>
    <property type="evidence" value="ECO:0007669"/>
    <property type="project" value="UniProtKB-EC"/>
</dbReference>
<dbReference type="PANTHER" id="PTHR43730">
    <property type="entry name" value="BETA-MANNOSIDASE"/>
    <property type="match status" value="1"/>
</dbReference>
<organism evidence="7 8">
    <name type="scientific">Jimgerdemannia flammicorona</name>
    <dbReference type="NCBI Taxonomy" id="994334"/>
    <lineage>
        <taxon>Eukaryota</taxon>
        <taxon>Fungi</taxon>
        <taxon>Fungi incertae sedis</taxon>
        <taxon>Mucoromycota</taxon>
        <taxon>Mucoromycotina</taxon>
        <taxon>Endogonomycetes</taxon>
        <taxon>Endogonales</taxon>
        <taxon>Endogonaceae</taxon>
        <taxon>Jimgerdemannia</taxon>
    </lineage>
</organism>
<dbReference type="InterPro" id="IPR050887">
    <property type="entry name" value="Beta-mannosidase_GH2"/>
</dbReference>
<comment type="catalytic activity">
    <reaction evidence="1">
        <text>Hydrolysis of terminal, non-reducing beta-D-mannose residues in beta-D-mannosides.</text>
        <dbReference type="EC" id="3.2.1.25"/>
    </reaction>
</comment>
<dbReference type="AlphaFoldDB" id="A0A433DER2"/>
<dbReference type="GO" id="GO:0006516">
    <property type="term" value="P:glycoprotein catabolic process"/>
    <property type="evidence" value="ECO:0007669"/>
    <property type="project" value="TreeGrafter"/>
</dbReference>
<dbReference type="InterPro" id="IPR054593">
    <property type="entry name" value="Beta-mannosidase-like_N2"/>
</dbReference>
<dbReference type="Pfam" id="PF00703">
    <property type="entry name" value="Glyco_hydro_2"/>
    <property type="match status" value="1"/>
</dbReference>
<proteinExistence type="predicted"/>
<dbReference type="PANTHER" id="PTHR43730:SF1">
    <property type="entry name" value="BETA-MANNOSIDASE"/>
    <property type="match status" value="1"/>
</dbReference>
<dbReference type="GO" id="GO:0005975">
    <property type="term" value="P:carbohydrate metabolic process"/>
    <property type="evidence" value="ECO:0007669"/>
    <property type="project" value="InterPro"/>
</dbReference>